<dbReference type="EMBL" id="JAZDUA010000014">
    <property type="protein sequence ID" value="KAK7873384.1"/>
    <property type="molecule type" value="Genomic_DNA"/>
</dbReference>
<evidence type="ECO:0000313" key="4">
    <source>
        <dbReference type="Proteomes" id="UP001378592"/>
    </source>
</evidence>
<dbReference type="Pfam" id="PF00059">
    <property type="entry name" value="Lectin_C"/>
    <property type="match status" value="1"/>
</dbReference>
<dbReference type="InterPro" id="IPR016186">
    <property type="entry name" value="C-type_lectin-like/link_sf"/>
</dbReference>
<dbReference type="InterPro" id="IPR016187">
    <property type="entry name" value="CTDL_fold"/>
</dbReference>
<dbReference type="AlphaFoldDB" id="A0AAN9WP51"/>
<keyword evidence="4" id="KW-1185">Reference proteome</keyword>
<reference evidence="3 4" key="1">
    <citation type="submission" date="2024-03" db="EMBL/GenBank/DDBJ databases">
        <title>The genome assembly and annotation of the cricket Gryllus longicercus Weissman &amp; Gray.</title>
        <authorList>
            <person name="Szrajer S."/>
            <person name="Gray D."/>
            <person name="Ylla G."/>
        </authorList>
    </citation>
    <scope>NUCLEOTIDE SEQUENCE [LARGE SCALE GENOMIC DNA]</scope>
    <source>
        <strain evidence="3">DAG 2021-001</strain>
        <tissue evidence="3">Whole body minus gut</tissue>
    </source>
</reference>
<gene>
    <name evidence="3" type="ORF">R5R35_000184</name>
</gene>
<sequence length="233" mass="24947">MASTLLLLLLLAHGYQAQQVCVSGKKVTLSLDYTTNATGHPKINARLEQPMESAGWQLDVEMGTSACGPGGVQRKTLTLTLNGSPSEGLAAPSPGRAQAPRNYVTLPGLGHYRAPSVALDWLAARDLCRTERAQLAVPASQREVEVVLAHFSLNASGATHLEYVWHGTNDFAQEGKWVTDDDVLLENTGFSKFHPGQPSGGNAENCLVLVKSSKLLADAPCSWRLPYICKAAL</sequence>
<comment type="caution">
    <text evidence="3">The sequence shown here is derived from an EMBL/GenBank/DDBJ whole genome shotgun (WGS) entry which is preliminary data.</text>
</comment>
<evidence type="ECO:0000256" key="1">
    <source>
        <dbReference type="SAM" id="SignalP"/>
    </source>
</evidence>
<protein>
    <recommendedName>
        <fullName evidence="2">C-type lectin domain-containing protein</fullName>
    </recommendedName>
</protein>
<proteinExistence type="predicted"/>
<dbReference type="PANTHER" id="PTHR22803">
    <property type="entry name" value="MANNOSE, PHOSPHOLIPASE, LECTIN RECEPTOR RELATED"/>
    <property type="match status" value="1"/>
</dbReference>
<feature type="chain" id="PRO_5042988235" description="C-type lectin domain-containing protein" evidence="1">
    <location>
        <begin position="18"/>
        <end position="233"/>
    </location>
</feature>
<dbReference type="InterPro" id="IPR001304">
    <property type="entry name" value="C-type_lectin-like"/>
</dbReference>
<organism evidence="3 4">
    <name type="scientific">Gryllus longicercus</name>
    <dbReference type="NCBI Taxonomy" id="2509291"/>
    <lineage>
        <taxon>Eukaryota</taxon>
        <taxon>Metazoa</taxon>
        <taxon>Ecdysozoa</taxon>
        <taxon>Arthropoda</taxon>
        <taxon>Hexapoda</taxon>
        <taxon>Insecta</taxon>
        <taxon>Pterygota</taxon>
        <taxon>Neoptera</taxon>
        <taxon>Polyneoptera</taxon>
        <taxon>Orthoptera</taxon>
        <taxon>Ensifera</taxon>
        <taxon>Gryllidea</taxon>
        <taxon>Grylloidea</taxon>
        <taxon>Gryllidae</taxon>
        <taxon>Gryllinae</taxon>
        <taxon>Gryllus</taxon>
    </lineage>
</organism>
<dbReference type="Gene3D" id="3.10.100.10">
    <property type="entry name" value="Mannose-Binding Protein A, subunit A"/>
    <property type="match status" value="1"/>
</dbReference>
<accession>A0AAN9WP51</accession>
<name>A0AAN9WP51_9ORTH</name>
<dbReference type="SMART" id="SM00034">
    <property type="entry name" value="CLECT"/>
    <property type="match status" value="1"/>
</dbReference>
<dbReference type="SUPFAM" id="SSF56436">
    <property type="entry name" value="C-type lectin-like"/>
    <property type="match status" value="1"/>
</dbReference>
<dbReference type="PROSITE" id="PS50041">
    <property type="entry name" value="C_TYPE_LECTIN_2"/>
    <property type="match status" value="1"/>
</dbReference>
<dbReference type="InterPro" id="IPR050111">
    <property type="entry name" value="C-type_lectin/snaclec_domain"/>
</dbReference>
<dbReference type="CDD" id="cd00037">
    <property type="entry name" value="CLECT"/>
    <property type="match status" value="1"/>
</dbReference>
<feature type="signal peptide" evidence="1">
    <location>
        <begin position="1"/>
        <end position="17"/>
    </location>
</feature>
<evidence type="ECO:0000259" key="2">
    <source>
        <dbReference type="PROSITE" id="PS50041"/>
    </source>
</evidence>
<keyword evidence="1" id="KW-0732">Signal</keyword>
<feature type="domain" description="C-type lectin" evidence="2">
    <location>
        <begin position="112"/>
        <end position="230"/>
    </location>
</feature>
<dbReference type="Proteomes" id="UP001378592">
    <property type="component" value="Unassembled WGS sequence"/>
</dbReference>
<evidence type="ECO:0000313" key="3">
    <source>
        <dbReference type="EMBL" id="KAK7873384.1"/>
    </source>
</evidence>